<evidence type="ECO:0000256" key="5">
    <source>
        <dbReference type="SAM" id="Phobius"/>
    </source>
</evidence>
<comment type="caution">
    <text evidence="6">The sequence shown here is derived from an EMBL/GenBank/DDBJ whole genome shotgun (WGS) entry which is preliminary data.</text>
</comment>
<evidence type="ECO:0000256" key="4">
    <source>
        <dbReference type="ARBA" id="ARBA00023136"/>
    </source>
</evidence>
<protein>
    <submittedName>
        <fullName evidence="6">DoxX family protein</fullName>
    </submittedName>
</protein>
<dbReference type="Pfam" id="PF13564">
    <property type="entry name" value="DoxX_2"/>
    <property type="match status" value="1"/>
</dbReference>
<dbReference type="Proteomes" id="UP001231941">
    <property type="component" value="Unassembled WGS sequence"/>
</dbReference>
<feature type="transmembrane region" description="Helical" evidence="5">
    <location>
        <begin position="36"/>
        <end position="58"/>
    </location>
</feature>
<accession>A0ABT9J6K3</accession>
<evidence type="ECO:0000256" key="1">
    <source>
        <dbReference type="ARBA" id="ARBA00004141"/>
    </source>
</evidence>
<dbReference type="EMBL" id="JAVAMP010000016">
    <property type="protein sequence ID" value="MDP5276584.1"/>
    <property type="molecule type" value="Genomic_DNA"/>
</dbReference>
<evidence type="ECO:0000256" key="2">
    <source>
        <dbReference type="ARBA" id="ARBA00022692"/>
    </source>
</evidence>
<feature type="transmembrane region" description="Helical" evidence="5">
    <location>
        <begin position="91"/>
        <end position="110"/>
    </location>
</feature>
<gene>
    <name evidence="6" type="ORF">Q5Y73_21040</name>
</gene>
<dbReference type="RefSeq" id="WP_305993892.1">
    <property type="nucleotide sequence ID" value="NZ_JAVAMP010000016.1"/>
</dbReference>
<dbReference type="InterPro" id="IPR032808">
    <property type="entry name" value="DoxX"/>
</dbReference>
<evidence type="ECO:0000313" key="7">
    <source>
        <dbReference type="Proteomes" id="UP001231941"/>
    </source>
</evidence>
<reference evidence="6 7" key="1">
    <citation type="submission" date="2023-08" db="EMBL/GenBank/DDBJ databases">
        <authorList>
            <person name="Park J.-S."/>
        </authorList>
    </citation>
    <scope>NUCLEOTIDE SEQUENCE [LARGE SCALE GENOMIC DNA]</scope>
    <source>
        <strain evidence="6 7">2205SS18-9</strain>
    </source>
</reference>
<keyword evidence="2 5" id="KW-0812">Transmembrane</keyword>
<comment type="subcellular location">
    <subcellularLocation>
        <location evidence="1">Membrane</location>
        <topology evidence="1">Multi-pass membrane protein</topology>
    </subcellularLocation>
</comment>
<keyword evidence="7" id="KW-1185">Reference proteome</keyword>
<evidence type="ECO:0000313" key="6">
    <source>
        <dbReference type="EMBL" id="MDP5276584.1"/>
    </source>
</evidence>
<keyword evidence="4 5" id="KW-0472">Membrane</keyword>
<feature type="transmembrane region" description="Helical" evidence="5">
    <location>
        <begin position="65"/>
        <end position="85"/>
    </location>
</feature>
<proteinExistence type="predicted"/>
<evidence type="ECO:0000256" key="3">
    <source>
        <dbReference type="ARBA" id="ARBA00022989"/>
    </source>
</evidence>
<name>A0ABT9J6K3_9BACL</name>
<sequence length="117" mass="11998">MKWIQRIVQVLLAAAITPSGVSKVTGGAAQMAESLGYSPGFLVFIGICEILGGIGLIVGFWKPKLALLASGGLAVIMAGAVFTHLSLGQGFGAAMPSFVFLILSVIVLIGKIKALRA</sequence>
<organism evidence="6 7">
    <name type="scientific">Chengkuizengella axinellae</name>
    <dbReference type="NCBI Taxonomy" id="3064388"/>
    <lineage>
        <taxon>Bacteria</taxon>
        <taxon>Bacillati</taxon>
        <taxon>Bacillota</taxon>
        <taxon>Bacilli</taxon>
        <taxon>Bacillales</taxon>
        <taxon>Paenibacillaceae</taxon>
        <taxon>Chengkuizengella</taxon>
    </lineage>
</organism>
<keyword evidence="3 5" id="KW-1133">Transmembrane helix</keyword>